<evidence type="ECO:0000313" key="1">
    <source>
        <dbReference type="EMBL" id="GIE01839.1"/>
    </source>
</evidence>
<comment type="caution">
    <text evidence="1">The sequence shown here is derived from an EMBL/GenBank/DDBJ whole genome shotgun (WGS) entry which is preliminary data.</text>
</comment>
<protein>
    <recommendedName>
        <fullName evidence="3">IPT/TIG domain-containing protein</fullName>
    </recommendedName>
</protein>
<evidence type="ECO:0008006" key="3">
    <source>
        <dbReference type="Google" id="ProtNLM"/>
    </source>
</evidence>
<dbReference type="EMBL" id="BOML01000027">
    <property type="protein sequence ID" value="GIE01839.1"/>
    <property type="molecule type" value="Genomic_DNA"/>
</dbReference>
<dbReference type="Proteomes" id="UP000637628">
    <property type="component" value="Unassembled WGS sequence"/>
</dbReference>
<keyword evidence="2" id="KW-1185">Reference proteome</keyword>
<accession>A0ABQ3YWG8</accession>
<reference evidence="1 2" key="1">
    <citation type="submission" date="2021-01" db="EMBL/GenBank/DDBJ databases">
        <title>Whole genome shotgun sequence of Actinoplanes durhamensis NBRC 14914.</title>
        <authorList>
            <person name="Komaki H."/>
            <person name="Tamura T."/>
        </authorList>
    </citation>
    <scope>NUCLEOTIDE SEQUENCE [LARGE SCALE GENOMIC DNA]</scope>
    <source>
        <strain evidence="1 2">NBRC 14914</strain>
    </source>
</reference>
<organism evidence="1 2">
    <name type="scientific">Paractinoplanes durhamensis</name>
    <dbReference type="NCBI Taxonomy" id="113563"/>
    <lineage>
        <taxon>Bacteria</taxon>
        <taxon>Bacillati</taxon>
        <taxon>Actinomycetota</taxon>
        <taxon>Actinomycetes</taxon>
        <taxon>Micromonosporales</taxon>
        <taxon>Micromonosporaceae</taxon>
        <taxon>Paractinoplanes</taxon>
    </lineage>
</organism>
<dbReference type="RefSeq" id="WP_344518101.1">
    <property type="nucleotide sequence ID" value="NZ_BAAATX010000005.1"/>
</dbReference>
<gene>
    <name evidence="1" type="ORF">Adu01nite_31890</name>
</gene>
<sequence length="319" mass="32417">MKSPMNETASAEVKRPRKGRYALAAAVAVVAVGGVAAAGIANADTTPTPTNPYIVGPPGTSLNAGQTTTIQVAGKTFAGTAVPSNATAALVKITSVNPSSAGSLTVYTTGTRPTGGATVSYRRGQNATGTANVQLDNRGRLSVYSSARTRFTLQLQSFTTPTTTPPVPTCTATISTIDPSTKTLAAVGGSIRAGATDFGSVTLPAGTYDARVIGGFTGFNNNDTWLPQGVFLTGTMTVVKGATINADFTNNVTAGGVMIPKSDSATLTQDPTLAISTFLILDAPTEVHIKLFAYASNSGTAGSGQVKANVQSAQFRKLC</sequence>
<name>A0ABQ3YWG8_9ACTN</name>
<evidence type="ECO:0000313" key="2">
    <source>
        <dbReference type="Proteomes" id="UP000637628"/>
    </source>
</evidence>
<proteinExistence type="predicted"/>